<evidence type="ECO:0000256" key="13">
    <source>
        <dbReference type="ARBA" id="ARBA00023209"/>
    </source>
</evidence>
<dbReference type="InterPro" id="IPR000326">
    <property type="entry name" value="PAP2/HPO"/>
</dbReference>
<protein>
    <submittedName>
        <fullName evidence="21">Diacylglycerol kinase (ATP)</fullName>
    </submittedName>
</protein>
<evidence type="ECO:0000256" key="5">
    <source>
        <dbReference type="ARBA" id="ARBA00022679"/>
    </source>
</evidence>
<evidence type="ECO:0000256" key="16">
    <source>
        <dbReference type="PIRSR" id="PIRSR600829-2"/>
    </source>
</evidence>
<dbReference type="GO" id="GO:0046872">
    <property type="term" value="F:metal ion binding"/>
    <property type="evidence" value="ECO:0007669"/>
    <property type="project" value="UniProtKB-KW"/>
</dbReference>
<feature type="active site" description="Proton acceptor" evidence="15">
    <location>
        <position position="65"/>
    </location>
</feature>
<evidence type="ECO:0000256" key="9">
    <source>
        <dbReference type="ARBA" id="ARBA00022840"/>
    </source>
</evidence>
<dbReference type="InterPro" id="IPR036945">
    <property type="entry name" value="DAGK_sf"/>
</dbReference>
<keyword evidence="14" id="KW-1208">Phospholipid metabolism</keyword>
<feature type="transmembrane region" description="Helical" evidence="19">
    <location>
        <begin position="132"/>
        <end position="153"/>
    </location>
</feature>
<gene>
    <name evidence="21" type="ORF">SAMN06296020_101229</name>
</gene>
<evidence type="ECO:0000259" key="20">
    <source>
        <dbReference type="SMART" id="SM00014"/>
    </source>
</evidence>
<evidence type="ECO:0000256" key="8">
    <source>
        <dbReference type="ARBA" id="ARBA00022777"/>
    </source>
</evidence>
<evidence type="ECO:0000256" key="15">
    <source>
        <dbReference type="PIRSR" id="PIRSR600829-1"/>
    </source>
</evidence>
<evidence type="ECO:0000256" key="11">
    <source>
        <dbReference type="ARBA" id="ARBA00023098"/>
    </source>
</evidence>
<evidence type="ECO:0000256" key="10">
    <source>
        <dbReference type="ARBA" id="ARBA00022989"/>
    </source>
</evidence>
<evidence type="ECO:0000256" key="12">
    <source>
        <dbReference type="ARBA" id="ARBA00023136"/>
    </source>
</evidence>
<keyword evidence="22" id="KW-1185">Reference proteome</keyword>
<evidence type="ECO:0000256" key="6">
    <source>
        <dbReference type="ARBA" id="ARBA00022692"/>
    </source>
</evidence>
<feature type="transmembrane region" description="Helical" evidence="19">
    <location>
        <begin position="92"/>
        <end position="112"/>
    </location>
</feature>
<feature type="domain" description="Phosphatidic acid phosphatase type 2/haloperoxidase" evidence="20">
    <location>
        <begin position="132"/>
        <end position="230"/>
    </location>
</feature>
<keyword evidence="7 17" id="KW-0547">Nucleotide-binding</keyword>
<dbReference type="RefSeq" id="WP_283407588.1">
    <property type="nucleotide sequence ID" value="NZ_FXUF01000001.1"/>
</dbReference>
<dbReference type="GO" id="GO:0016301">
    <property type="term" value="F:kinase activity"/>
    <property type="evidence" value="ECO:0007669"/>
    <property type="project" value="UniProtKB-KW"/>
</dbReference>
<feature type="transmembrane region" description="Helical" evidence="19">
    <location>
        <begin position="52"/>
        <end position="71"/>
    </location>
</feature>
<keyword evidence="18" id="KW-0479">Metal-binding</keyword>
<comment type="caution">
    <text evidence="21">The sequence shown here is derived from an EMBL/GenBank/DDBJ whole genome shotgun (WGS) entry which is preliminary data.</text>
</comment>
<reference evidence="21" key="1">
    <citation type="submission" date="2017-05" db="EMBL/GenBank/DDBJ databases">
        <authorList>
            <person name="Varghese N."/>
            <person name="Submissions S."/>
        </authorList>
    </citation>
    <scope>NUCLEOTIDE SEQUENCE</scope>
    <source>
        <strain evidence="21">Su22</strain>
    </source>
</reference>
<dbReference type="AlphaFoldDB" id="A0AA45WT04"/>
<keyword evidence="11" id="KW-0443">Lipid metabolism</keyword>
<feature type="transmembrane region" description="Helical" evidence="19">
    <location>
        <begin position="212"/>
        <end position="233"/>
    </location>
</feature>
<proteinExistence type="inferred from homology"/>
<dbReference type="Pfam" id="PF01219">
    <property type="entry name" value="DAGK_prokar"/>
    <property type="match status" value="1"/>
</dbReference>
<dbReference type="Gene3D" id="1.10.287.3610">
    <property type="match status" value="1"/>
</dbReference>
<dbReference type="PANTHER" id="PTHR34299:SF1">
    <property type="entry name" value="DIACYLGLYCEROL KINASE"/>
    <property type="match status" value="1"/>
</dbReference>
<name>A0AA45WT04_9CLOT</name>
<evidence type="ECO:0000313" key="22">
    <source>
        <dbReference type="Proteomes" id="UP001158066"/>
    </source>
</evidence>
<evidence type="ECO:0000256" key="3">
    <source>
        <dbReference type="ARBA" id="ARBA00022475"/>
    </source>
</evidence>
<dbReference type="Gene3D" id="1.20.144.10">
    <property type="entry name" value="Phosphatidic acid phosphatase type 2/haloperoxidase"/>
    <property type="match status" value="1"/>
</dbReference>
<evidence type="ECO:0000256" key="4">
    <source>
        <dbReference type="ARBA" id="ARBA00022516"/>
    </source>
</evidence>
<evidence type="ECO:0000256" key="18">
    <source>
        <dbReference type="PIRSR" id="PIRSR600829-4"/>
    </source>
</evidence>
<dbReference type="GO" id="GO:0008654">
    <property type="term" value="P:phospholipid biosynthetic process"/>
    <property type="evidence" value="ECO:0007669"/>
    <property type="project" value="UniProtKB-KW"/>
</dbReference>
<comment type="subcellular location">
    <subcellularLocation>
        <location evidence="1">Cell membrane</location>
        <topology evidence="1">Multi-pass membrane protein</topology>
    </subcellularLocation>
</comment>
<keyword evidence="18" id="KW-0460">Magnesium</keyword>
<dbReference type="SMART" id="SM00014">
    <property type="entry name" value="acidPPc"/>
    <property type="match status" value="1"/>
</dbReference>
<evidence type="ECO:0000256" key="2">
    <source>
        <dbReference type="ARBA" id="ARBA00005967"/>
    </source>
</evidence>
<evidence type="ECO:0000256" key="14">
    <source>
        <dbReference type="ARBA" id="ARBA00023264"/>
    </source>
</evidence>
<feature type="transmembrane region" description="Helical" evidence="19">
    <location>
        <begin position="29"/>
        <end position="46"/>
    </location>
</feature>
<keyword evidence="3" id="KW-1003">Cell membrane</keyword>
<dbReference type="InterPro" id="IPR036938">
    <property type="entry name" value="PAP2/HPO_sf"/>
</dbReference>
<organism evidence="21 22">
    <name type="scientific">Anoxynatronum buryatiense</name>
    <dbReference type="NCBI Taxonomy" id="489973"/>
    <lineage>
        <taxon>Bacteria</taxon>
        <taxon>Bacillati</taxon>
        <taxon>Bacillota</taxon>
        <taxon>Clostridia</taxon>
        <taxon>Eubacteriales</taxon>
        <taxon>Clostridiaceae</taxon>
        <taxon>Anoxynatronum</taxon>
    </lineage>
</organism>
<comment type="cofactor">
    <cofactor evidence="18">
        <name>Mg(2+)</name>
        <dbReference type="ChEBI" id="CHEBI:18420"/>
    </cofactor>
    <text evidence="18">Mn(2+), Zn(2+), Cd(2+) and Co(2+) support activity to lesser extents.</text>
</comment>
<keyword evidence="8 21" id="KW-0418">Kinase</keyword>
<dbReference type="InterPro" id="IPR000829">
    <property type="entry name" value="DAGK"/>
</dbReference>
<keyword evidence="6 19" id="KW-0812">Transmembrane</keyword>
<sequence>MKSRNLMDSFNYAFQGIIYALKTQRNMKIHVAAAVGVLVMSLFFHLTRLELVILIATISLVLVTEMINTAIESAIDLMTDQYNIFAKIAKNVAAGAVLIAALNALIVAYLLFFQHLNPLSKQVLETVRQSDIHITFIALMVVVLATVAAKAYFGRGKGTPMSGGMPSGHAALAFATATAITFISNHVLVASLSFLLAVLVSQSRVEGKIHSLLEVAAGALLGLLVTVLLFQLFL</sequence>
<evidence type="ECO:0000256" key="17">
    <source>
        <dbReference type="PIRSR" id="PIRSR600829-3"/>
    </source>
</evidence>
<dbReference type="SUPFAM" id="SSF48317">
    <property type="entry name" value="Acid phosphatase/Vanadium-dependent haloperoxidase"/>
    <property type="match status" value="1"/>
</dbReference>
<keyword evidence="5" id="KW-0808">Transferase</keyword>
<keyword evidence="4" id="KW-0444">Lipid biosynthesis</keyword>
<keyword evidence="9 17" id="KW-0067">ATP-binding</keyword>
<keyword evidence="13" id="KW-0594">Phospholipid biosynthesis</keyword>
<dbReference type="CDD" id="cd14266">
    <property type="entry name" value="UDPK_IM_PAP2_like"/>
    <property type="match status" value="1"/>
</dbReference>
<accession>A0AA45WT04</accession>
<dbReference type="Proteomes" id="UP001158066">
    <property type="component" value="Unassembled WGS sequence"/>
</dbReference>
<evidence type="ECO:0000256" key="1">
    <source>
        <dbReference type="ARBA" id="ARBA00004651"/>
    </source>
</evidence>
<evidence type="ECO:0000256" key="7">
    <source>
        <dbReference type="ARBA" id="ARBA00022741"/>
    </source>
</evidence>
<dbReference type="PANTHER" id="PTHR34299">
    <property type="entry name" value="DIACYLGLYCEROL KINASE"/>
    <property type="match status" value="1"/>
</dbReference>
<dbReference type="EMBL" id="FXUF01000001">
    <property type="protein sequence ID" value="SMP39467.1"/>
    <property type="molecule type" value="Genomic_DNA"/>
</dbReference>
<keyword evidence="10 19" id="KW-1133">Transmembrane helix</keyword>
<feature type="binding site" evidence="18">
    <location>
        <position position="72"/>
    </location>
    <ligand>
        <name>a divalent metal cation</name>
        <dbReference type="ChEBI" id="CHEBI:60240"/>
    </ligand>
</feature>
<evidence type="ECO:0000313" key="21">
    <source>
        <dbReference type="EMBL" id="SMP39467.1"/>
    </source>
</evidence>
<feature type="binding site" evidence="16">
    <location>
        <position position="65"/>
    </location>
    <ligand>
        <name>substrate</name>
    </ligand>
</feature>
<keyword evidence="12 19" id="KW-0472">Membrane</keyword>
<dbReference type="Pfam" id="PF01569">
    <property type="entry name" value="PAP2"/>
    <property type="match status" value="1"/>
</dbReference>
<feature type="binding site" evidence="17">
    <location>
        <position position="72"/>
    </location>
    <ligand>
        <name>ATP</name>
        <dbReference type="ChEBI" id="CHEBI:30616"/>
    </ligand>
</feature>
<dbReference type="GO" id="GO:0005524">
    <property type="term" value="F:ATP binding"/>
    <property type="evidence" value="ECO:0007669"/>
    <property type="project" value="UniProtKB-KW"/>
</dbReference>
<feature type="binding site" evidence="17">
    <location>
        <position position="12"/>
    </location>
    <ligand>
        <name>ATP</name>
        <dbReference type="ChEBI" id="CHEBI:30616"/>
    </ligand>
</feature>
<evidence type="ECO:0000256" key="19">
    <source>
        <dbReference type="SAM" id="Phobius"/>
    </source>
</evidence>
<feature type="transmembrane region" description="Helical" evidence="19">
    <location>
        <begin position="174"/>
        <end position="200"/>
    </location>
</feature>
<comment type="similarity">
    <text evidence="2">Belongs to the bacterial diacylglycerol kinase family.</text>
</comment>
<dbReference type="GO" id="GO:0005886">
    <property type="term" value="C:plasma membrane"/>
    <property type="evidence" value="ECO:0007669"/>
    <property type="project" value="UniProtKB-SubCell"/>
</dbReference>